<dbReference type="PROSITE" id="PS51186">
    <property type="entry name" value="GNAT"/>
    <property type="match status" value="1"/>
</dbReference>
<sequence>MTFHLHRLSPAEFSLYAPQLVDVYLAAMGYNPQVRAHRVSTWRRDVVRPGFTAVIAERRGLIAGVGYGFLGSPDTWWDRHLRLGLEKQGGPTAAQWEMLRSYFELTEIHVHPNFQGMGIGRALLQELLWNIPARYVLLSTPEVKDESNRAFGLYRSVGFFDILRDFTYPGDERPFAVLGAELPLKATPQ</sequence>
<evidence type="ECO:0000313" key="3">
    <source>
        <dbReference type="Proteomes" id="UP000185491"/>
    </source>
</evidence>
<proteinExistence type="predicted"/>
<feature type="domain" description="N-acetyltransferase" evidence="1">
    <location>
        <begin position="3"/>
        <end position="185"/>
    </location>
</feature>
<organism evidence="2 3">
    <name type="scientific">Corynebacterium phocae</name>
    <dbReference type="NCBI Taxonomy" id="161895"/>
    <lineage>
        <taxon>Bacteria</taxon>
        <taxon>Bacillati</taxon>
        <taxon>Actinomycetota</taxon>
        <taxon>Actinomycetes</taxon>
        <taxon>Mycobacteriales</taxon>
        <taxon>Corynebacteriaceae</taxon>
        <taxon>Corynebacterium</taxon>
    </lineage>
</organism>
<dbReference type="EMBL" id="CP009249">
    <property type="protein sequence ID" value="APT92218.1"/>
    <property type="molecule type" value="Genomic_DNA"/>
</dbReference>
<dbReference type="GO" id="GO:0016747">
    <property type="term" value="F:acyltransferase activity, transferring groups other than amino-acyl groups"/>
    <property type="evidence" value="ECO:0007669"/>
    <property type="project" value="InterPro"/>
</dbReference>
<name>A0A1L7D285_9CORY</name>
<evidence type="ECO:0000313" key="2">
    <source>
        <dbReference type="EMBL" id="APT92218.1"/>
    </source>
</evidence>
<dbReference type="InterPro" id="IPR000182">
    <property type="entry name" value="GNAT_dom"/>
</dbReference>
<accession>A0A1L7D285</accession>
<dbReference type="Proteomes" id="UP000185491">
    <property type="component" value="Chromosome"/>
</dbReference>
<dbReference type="STRING" id="161895.CPHO_04180"/>
<dbReference type="Pfam" id="PF13508">
    <property type="entry name" value="Acetyltransf_7"/>
    <property type="match status" value="1"/>
</dbReference>
<protein>
    <submittedName>
        <fullName evidence="2">GNAT family acetyltraansferase</fullName>
    </submittedName>
</protein>
<dbReference type="SUPFAM" id="SSF55729">
    <property type="entry name" value="Acyl-CoA N-acyltransferases (Nat)"/>
    <property type="match status" value="1"/>
</dbReference>
<dbReference type="OrthoDB" id="3692150at2"/>
<reference evidence="2 3" key="1">
    <citation type="submission" date="2014-08" db="EMBL/GenBank/DDBJ databases">
        <title>Complete genome sequence of Corynebacterium phocae M408/89/1(T)(=DSM 44612(T)), isolated from the common seal (Phoca vitulina).</title>
        <authorList>
            <person name="Ruckert C."/>
            <person name="Albersmeier A."/>
            <person name="Winkler A."/>
            <person name="Kalinowski J."/>
        </authorList>
    </citation>
    <scope>NUCLEOTIDE SEQUENCE [LARGE SCALE GENOMIC DNA]</scope>
    <source>
        <strain evidence="2 3">M408/89/1</strain>
    </source>
</reference>
<dbReference type="RefSeq" id="WP_075733472.1">
    <property type="nucleotide sequence ID" value="NZ_CP009249.1"/>
</dbReference>
<keyword evidence="3" id="KW-1185">Reference proteome</keyword>
<gene>
    <name evidence="2" type="ORF">CPHO_04180</name>
</gene>
<dbReference type="Gene3D" id="3.40.630.30">
    <property type="match status" value="1"/>
</dbReference>
<dbReference type="CDD" id="cd04301">
    <property type="entry name" value="NAT_SF"/>
    <property type="match status" value="1"/>
</dbReference>
<evidence type="ECO:0000259" key="1">
    <source>
        <dbReference type="PROSITE" id="PS51186"/>
    </source>
</evidence>
<dbReference type="KEGG" id="cpho:CPHO_04180"/>
<dbReference type="AlphaFoldDB" id="A0A1L7D285"/>
<dbReference type="InterPro" id="IPR016181">
    <property type="entry name" value="Acyl_CoA_acyltransferase"/>
</dbReference>